<dbReference type="AlphaFoldDB" id="A0A078RWW2"/>
<organism evidence="1 2">
    <name type="scientific">Bacteroides uniformis str. 3978 T3 ii</name>
    <dbReference type="NCBI Taxonomy" id="1339349"/>
    <lineage>
        <taxon>Bacteria</taxon>
        <taxon>Pseudomonadati</taxon>
        <taxon>Bacteroidota</taxon>
        <taxon>Bacteroidia</taxon>
        <taxon>Bacteroidales</taxon>
        <taxon>Bacteroidaceae</taxon>
        <taxon>Bacteroides</taxon>
    </lineage>
</organism>
<comment type="caution">
    <text evidence="1">The sequence shown here is derived from an EMBL/GenBank/DDBJ whole genome shotgun (WGS) entry which is preliminary data.</text>
</comment>
<evidence type="ECO:0000313" key="2">
    <source>
        <dbReference type="Proteomes" id="UP000028013"/>
    </source>
</evidence>
<gene>
    <name evidence="1" type="ORF">M094_2641</name>
</gene>
<evidence type="ECO:0000313" key="1">
    <source>
        <dbReference type="EMBL" id="KDS48950.1"/>
    </source>
</evidence>
<protein>
    <submittedName>
        <fullName evidence="1">Uncharacterized protein</fullName>
    </submittedName>
</protein>
<name>A0A078RWW2_BACUN</name>
<proteinExistence type="predicted"/>
<accession>A0A078RWW2</accession>
<reference evidence="1 2" key="1">
    <citation type="submission" date="2014-04" db="EMBL/GenBank/DDBJ databases">
        <authorList>
            <person name="Sears C."/>
            <person name="Carroll K."/>
            <person name="Sack B.R."/>
            <person name="Qadri F."/>
            <person name="Myers L.L."/>
            <person name="Chung G.-T."/>
            <person name="Escheverria P."/>
            <person name="Fraser C.M."/>
            <person name="Sadzewicz L."/>
            <person name="Shefchek K.A."/>
            <person name="Tallon L."/>
            <person name="Das S.P."/>
            <person name="Daugherty S."/>
            <person name="Mongodin E.F."/>
        </authorList>
    </citation>
    <scope>NUCLEOTIDE SEQUENCE [LARGE SCALE GENOMIC DNA]</scope>
    <source>
        <strain evidence="1 2">3978 T3 ii</strain>
    </source>
</reference>
<sequence length="39" mass="4714">MFILSLIIIIMILLPQYHEQQSNTIEWQQEVLSRTKNLK</sequence>
<dbReference type="PATRIC" id="fig|1339349.3.peg.3753"/>
<dbReference type="Proteomes" id="UP000028013">
    <property type="component" value="Unassembled WGS sequence"/>
</dbReference>
<dbReference type="EMBL" id="JNHN01000179">
    <property type="protein sequence ID" value="KDS48950.1"/>
    <property type="molecule type" value="Genomic_DNA"/>
</dbReference>